<dbReference type="SUPFAM" id="SSF109604">
    <property type="entry name" value="HD-domain/PDEase-like"/>
    <property type="match status" value="1"/>
</dbReference>
<proteinExistence type="predicted"/>
<dbReference type="InterPro" id="IPR021812">
    <property type="entry name" value="DUF3391"/>
</dbReference>
<gene>
    <name evidence="2" type="ORF">E5A74_15895</name>
</gene>
<dbReference type="PROSITE" id="PS51832">
    <property type="entry name" value="HD_GYP"/>
    <property type="match status" value="1"/>
</dbReference>
<dbReference type="AlphaFoldDB" id="A0A4S1WAU9"/>
<feature type="domain" description="HD-GYP" evidence="1">
    <location>
        <begin position="136"/>
        <end position="332"/>
    </location>
</feature>
<dbReference type="SMART" id="SM00471">
    <property type="entry name" value="HDc"/>
    <property type="match status" value="1"/>
</dbReference>
<comment type="caution">
    <text evidence="2">The sequence shown here is derived from an EMBL/GenBank/DDBJ whole genome shotgun (WGS) entry which is preliminary data.</text>
</comment>
<dbReference type="Pfam" id="PF11871">
    <property type="entry name" value="DUF3391"/>
    <property type="match status" value="1"/>
</dbReference>
<protein>
    <submittedName>
        <fullName evidence="2">HD-GYP domain-containing protein</fullName>
    </submittedName>
</protein>
<dbReference type="RefSeq" id="WP_135986608.1">
    <property type="nucleotide sequence ID" value="NZ_SRXU01000007.1"/>
</dbReference>
<accession>A0A4S1WAU9</accession>
<dbReference type="Gene3D" id="1.10.3210.10">
    <property type="entry name" value="Hypothetical protein af1432"/>
    <property type="match status" value="1"/>
</dbReference>
<dbReference type="EMBL" id="SRXU01000007">
    <property type="protein sequence ID" value="TGX40054.1"/>
    <property type="molecule type" value="Genomic_DNA"/>
</dbReference>
<dbReference type="CDD" id="cd00077">
    <property type="entry name" value="HDc"/>
    <property type="match status" value="1"/>
</dbReference>
<organism evidence="2 3">
    <name type="scientific">Sphingomonas naasensis</name>
    <dbReference type="NCBI Taxonomy" id="1344951"/>
    <lineage>
        <taxon>Bacteria</taxon>
        <taxon>Pseudomonadati</taxon>
        <taxon>Pseudomonadota</taxon>
        <taxon>Alphaproteobacteria</taxon>
        <taxon>Sphingomonadales</taxon>
        <taxon>Sphingomonadaceae</taxon>
        <taxon>Sphingomonas</taxon>
    </lineage>
</organism>
<name>A0A4S1WAU9_9SPHN</name>
<evidence type="ECO:0000259" key="1">
    <source>
        <dbReference type="PROSITE" id="PS51832"/>
    </source>
</evidence>
<dbReference type="NCBIfam" id="TIGR00277">
    <property type="entry name" value="HDIG"/>
    <property type="match status" value="1"/>
</dbReference>
<dbReference type="Proteomes" id="UP000309848">
    <property type="component" value="Unassembled WGS sequence"/>
</dbReference>
<dbReference type="OrthoDB" id="9802066at2"/>
<dbReference type="PANTHER" id="PTHR43155">
    <property type="entry name" value="CYCLIC DI-GMP PHOSPHODIESTERASE PA4108-RELATED"/>
    <property type="match status" value="1"/>
</dbReference>
<sequence>MLRKIAPGQARMGMYIHGFEGSWFSHPFWRTRFLLERPEDLEALLASDVAGVLIDVERGVGPLPQAPHAGVTPARKPPVAAPVALTPVDTAKTDREHAKKTIARSKRAVKGVFDGARLGQPVNAEAVVSVVEDISSAVDRNPAMFIDMARLKSKDEYTYLHSVSVCALMVNLARQLGLDDPTVRSMGLAGLLHDVGKMAVPDEVLNKPGRLDDDEFALIRAHPEQGHAMLEKGEGVTQEVLDVSLLHHEKVDGSGYPYGFKGDAISLAARMGAICDVYDALTSDRAYKEGWSPLRAATEMHGWEGHFDRELLFKFFRSVGIVPPGLLVRMRSNRLGITLPDGAKESRSKVRIFHCALERTPLTLEDIFLCGSGGSDQIVSEEDPARWGFPDWQALSEKLTAGRAARA</sequence>
<dbReference type="InterPro" id="IPR006675">
    <property type="entry name" value="HDIG_dom"/>
</dbReference>
<keyword evidence="3" id="KW-1185">Reference proteome</keyword>
<dbReference type="GO" id="GO:0008081">
    <property type="term" value="F:phosphoric diester hydrolase activity"/>
    <property type="evidence" value="ECO:0007669"/>
    <property type="project" value="UniProtKB-ARBA"/>
</dbReference>
<evidence type="ECO:0000313" key="2">
    <source>
        <dbReference type="EMBL" id="TGX40054.1"/>
    </source>
</evidence>
<evidence type="ECO:0000313" key="3">
    <source>
        <dbReference type="Proteomes" id="UP000309848"/>
    </source>
</evidence>
<dbReference type="InterPro" id="IPR003607">
    <property type="entry name" value="HD/PDEase_dom"/>
</dbReference>
<dbReference type="InterPro" id="IPR037522">
    <property type="entry name" value="HD_GYP_dom"/>
</dbReference>
<dbReference type="Pfam" id="PF13487">
    <property type="entry name" value="HD_5"/>
    <property type="match status" value="1"/>
</dbReference>
<reference evidence="2 3" key="1">
    <citation type="submission" date="2019-04" db="EMBL/GenBank/DDBJ databases">
        <title>Sphingomonas psychrotolerans sp. nov., isolated from soil in the Tianshan Mountains, Xinjiang, China.</title>
        <authorList>
            <person name="Luo Y."/>
            <person name="Sheng H."/>
        </authorList>
    </citation>
    <scope>NUCLEOTIDE SEQUENCE [LARGE SCALE GENOMIC DNA]</scope>
    <source>
        <strain evidence="2 3">KIS18-15</strain>
    </source>
</reference>
<dbReference type="PANTHER" id="PTHR43155:SF2">
    <property type="entry name" value="CYCLIC DI-GMP PHOSPHODIESTERASE PA4108"/>
    <property type="match status" value="1"/>
</dbReference>